<dbReference type="GO" id="GO:0006418">
    <property type="term" value="P:tRNA aminoacylation for protein translation"/>
    <property type="evidence" value="ECO:0007669"/>
    <property type="project" value="InterPro"/>
</dbReference>
<keyword evidence="5 6" id="KW-0030">Aminoacyl-tRNA synthetase</keyword>
<protein>
    <submittedName>
        <fullName evidence="6">tRNA synthetases class I (W and Y)</fullName>
    </submittedName>
</protein>
<evidence type="ECO:0000256" key="2">
    <source>
        <dbReference type="ARBA" id="ARBA00022741"/>
    </source>
</evidence>
<dbReference type="InterPro" id="IPR014729">
    <property type="entry name" value="Rossmann-like_a/b/a_fold"/>
</dbReference>
<dbReference type="SUPFAM" id="SSF52374">
    <property type="entry name" value="Nucleotidylyl transferase"/>
    <property type="match status" value="1"/>
</dbReference>
<evidence type="ECO:0000256" key="3">
    <source>
        <dbReference type="ARBA" id="ARBA00022840"/>
    </source>
</evidence>
<dbReference type="EMBL" id="FMTT01000021">
    <property type="protein sequence ID" value="SCW62361.1"/>
    <property type="molecule type" value="Genomic_DNA"/>
</dbReference>
<evidence type="ECO:0000256" key="1">
    <source>
        <dbReference type="ARBA" id="ARBA00022598"/>
    </source>
</evidence>
<evidence type="ECO:0000313" key="6">
    <source>
        <dbReference type="EMBL" id="SCW62361.1"/>
    </source>
</evidence>
<reference evidence="7" key="1">
    <citation type="submission" date="2016-10" db="EMBL/GenBank/DDBJ databases">
        <authorList>
            <person name="Varghese N."/>
            <person name="Submissions S."/>
        </authorList>
    </citation>
    <scope>NUCLEOTIDE SEQUENCE [LARGE SCALE GENOMIC DNA]</scope>
    <source>
        <strain evidence="7">CGMCC 1.8946</strain>
    </source>
</reference>
<evidence type="ECO:0000256" key="5">
    <source>
        <dbReference type="ARBA" id="ARBA00023146"/>
    </source>
</evidence>
<gene>
    <name evidence="6" type="ORF">SAMN04487970_102158</name>
</gene>
<keyword evidence="7" id="KW-1185">Reference proteome</keyword>
<keyword evidence="2" id="KW-0547">Nucleotide-binding</keyword>
<name>A0A1G4S058_9BACL</name>
<dbReference type="GO" id="GO:0004812">
    <property type="term" value="F:aminoacyl-tRNA ligase activity"/>
    <property type="evidence" value="ECO:0007669"/>
    <property type="project" value="UniProtKB-KW"/>
</dbReference>
<dbReference type="Proteomes" id="UP000198601">
    <property type="component" value="Unassembled WGS sequence"/>
</dbReference>
<evidence type="ECO:0000256" key="4">
    <source>
        <dbReference type="ARBA" id="ARBA00022917"/>
    </source>
</evidence>
<keyword evidence="4" id="KW-0648">Protein biosynthesis</keyword>
<dbReference type="STRING" id="624147.SAMN04487970_102158"/>
<keyword evidence="3" id="KW-0067">ATP-binding</keyword>
<proteinExistence type="predicted"/>
<organism evidence="6 7">
    <name type="scientific">Paenibacillus tianmuensis</name>
    <dbReference type="NCBI Taxonomy" id="624147"/>
    <lineage>
        <taxon>Bacteria</taxon>
        <taxon>Bacillati</taxon>
        <taxon>Bacillota</taxon>
        <taxon>Bacilli</taxon>
        <taxon>Bacillales</taxon>
        <taxon>Paenibacillaceae</taxon>
        <taxon>Paenibacillus</taxon>
    </lineage>
</organism>
<dbReference type="GO" id="GO:0005524">
    <property type="term" value="F:ATP binding"/>
    <property type="evidence" value="ECO:0007669"/>
    <property type="project" value="UniProtKB-KW"/>
</dbReference>
<keyword evidence="1" id="KW-0436">Ligase</keyword>
<evidence type="ECO:0000313" key="7">
    <source>
        <dbReference type="Proteomes" id="UP000198601"/>
    </source>
</evidence>
<dbReference type="OrthoDB" id="9801042at2"/>
<dbReference type="AlphaFoldDB" id="A0A1G4S058"/>
<dbReference type="Pfam" id="PF00579">
    <property type="entry name" value="tRNA-synt_1b"/>
    <property type="match status" value="1"/>
</dbReference>
<dbReference type="Gene3D" id="3.40.50.620">
    <property type="entry name" value="HUPs"/>
    <property type="match status" value="1"/>
</dbReference>
<dbReference type="InterPro" id="IPR002305">
    <property type="entry name" value="aa-tRNA-synth_Ic"/>
</dbReference>
<sequence>MTERVLTGDRVTGKLHLGHYVGSLKNRVTLQEQYETFVLLEAYHINIRTTY</sequence>
<accession>A0A1G4S058</accession>